<evidence type="ECO:0000256" key="3">
    <source>
        <dbReference type="ARBA" id="ARBA00022884"/>
    </source>
</evidence>
<comment type="function">
    <text evidence="6">Involved in transcription antitermination. Required for transcription of ribosomal RNA (rRNA) genes. Binds specifically to the boxA antiterminator sequence of the ribosomal RNA (rrn) operons.</text>
</comment>
<dbReference type="HAMAP" id="MF_00073">
    <property type="entry name" value="NusB"/>
    <property type="match status" value="1"/>
</dbReference>
<dbReference type="Proteomes" id="UP000230603">
    <property type="component" value="Unassembled WGS sequence"/>
</dbReference>
<keyword evidence="3 6" id="KW-0694">RNA-binding</keyword>
<dbReference type="Gene3D" id="3.90.79.10">
    <property type="entry name" value="Nucleoside Triphosphate Pyrophosphohydrolase"/>
    <property type="match status" value="1"/>
</dbReference>
<dbReference type="InterPro" id="IPR015797">
    <property type="entry name" value="NUDIX_hydrolase-like_dom_sf"/>
</dbReference>
<dbReference type="PANTHER" id="PTHR11078">
    <property type="entry name" value="N UTILIZATION SUBSTANCE PROTEIN B-RELATED"/>
    <property type="match status" value="1"/>
</dbReference>
<dbReference type="PANTHER" id="PTHR11078:SF3">
    <property type="entry name" value="ANTITERMINATION NUSB DOMAIN-CONTAINING PROTEIN"/>
    <property type="match status" value="1"/>
</dbReference>
<protein>
    <recommendedName>
        <fullName evidence="6">Transcription antitermination protein NusB</fullName>
    </recommendedName>
    <alternativeName>
        <fullName evidence="6">Antitermination factor NusB</fullName>
    </alternativeName>
</protein>
<evidence type="ECO:0000256" key="2">
    <source>
        <dbReference type="ARBA" id="ARBA00022814"/>
    </source>
</evidence>
<accession>A0A2M8L8Y8</accession>
<dbReference type="AlphaFoldDB" id="A0A2M8L8Y8"/>
<gene>
    <name evidence="6 8" type="primary">nusB</name>
    <name evidence="8" type="ORF">COV00_01905</name>
</gene>
<dbReference type="InterPro" id="IPR035926">
    <property type="entry name" value="NusB-like_sf"/>
</dbReference>
<proteinExistence type="inferred from homology"/>
<dbReference type="NCBIfam" id="TIGR01951">
    <property type="entry name" value="nusB"/>
    <property type="match status" value="1"/>
</dbReference>
<dbReference type="SUPFAM" id="SSF55811">
    <property type="entry name" value="Nudix"/>
    <property type="match status" value="1"/>
</dbReference>
<feature type="domain" description="Nudix hydrolase" evidence="7">
    <location>
        <begin position="154"/>
        <end position="287"/>
    </location>
</feature>
<evidence type="ECO:0000313" key="9">
    <source>
        <dbReference type="Proteomes" id="UP000230603"/>
    </source>
</evidence>
<dbReference type="InterPro" id="IPR000086">
    <property type="entry name" value="NUDIX_hydrolase_dom"/>
</dbReference>
<evidence type="ECO:0000256" key="4">
    <source>
        <dbReference type="ARBA" id="ARBA00023015"/>
    </source>
</evidence>
<name>A0A2M8L8Y8_9BACT</name>
<dbReference type="PROSITE" id="PS51462">
    <property type="entry name" value="NUDIX"/>
    <property type="match status" value="1"/>
</dbReference>
<keyword evidence="5 6" id="KW-0804">Transcription</keyword>
<comment type="similarity">
    <text evidence="1 6">Belongs to the NusB family.</text>
</comment>
<dbReference type="SUPFAM" id="SSF48013">
    <property type="entry name" value="NusB-like"/>
    <property type="match status" value="1"/>
</dbReference>
<reference evidence="9" key="1">
    <citation type="submission" date="2017-09" db="EMBL/GenBank/DDBJ databases">
        <title>Depth-based differentiation of microbial function through sediment-hosted aquifers and enrichment of novel symbionts in the deep terrestrial subsurface.</title>
        <authorList>
            <person name="Probst A.J."/>
            <person name="Ladd B."/>
            <person name="Jarett J.K."/>
            <person name="Geller-Mcgrath D.E."/>
            <person name="Sieber C.M.K."/>
            <person name="Emerson J.B."/>
            <person name="Anantharaman K."/>
            <person name="Thomas B.C."/>
            <person name="Malmstrom R."/>
            <person name="Stieglmeier M."/>
            <person name="Klingl A."/>
            <person name="Woyke T."/>
            <person name="Ryan C.M."/>
            <person name="Banfield J.F."/>
        </authorList>
    </citation>
    <scope>NUCLEOTIDE SEQUENCE [LARGE SCALE GENOMIC DNA]</scope>
</reference>
<dbReference type="Pfam" id="PF01029">
    <property type="entry name" value="NusB"/>
    <property type="match status" value="1"/>
</dbReference>
<dbReference type="InterPro" id="IPR011605">
    <property type="entry name" value="NusB_fam"/>
</dbReference>
<evidence type="ECO:0000259" key="7">
    <source>
        <dbReference type="PROSITE" id="PS51462"/>
    </source>
</evidence>
<comment type="caution">
    <text evidence="8">The sequence shown here is derived from an EMBL/GenBank/DDBJ whole genome shotgun (WGS) entry which is preliminary data.</text>
</comment>
<evidence type="ECO:0000256" key="6">
    <source>
        <dbReference type="HAMAP-Rule" id="MF_00073"/>
    </source>
</evidence>
<dbReference type="Gene3D" id="1.10.940.10">
    <property type="entry name" value="NusB-like"/>
    <property type="match status" value="1"/>
</dbReference>
<dbReference type="GO" id="GO:0006353">
    <property type="term" value="P:DNA-templated transcription termination"/>
    <property type="evidence" value="ECO:0007669"/>
    <property type="project" value="UniProtKB-UniRule"/>
</dbReference>
<keyword evidence="2 6" id="KW-0889">Transcription antitermination</keyword>
<dbReference type="EMBL" id="PFEP01000027">
    <property type="protein sequence ID" value="PJE73076.1"/>
    <property type="molecule type" value="Genomic_DNA"/>
</dbReference>
<dbReference type="InterPro" id="IPR006027">
    <property type="entry name" value="NusB_RsmB_TIM44"/>
</dbReference>
<dbReference type="Pfam" id="PF00293">
    <property type="entry name" value="NUDIX"/>
    <property type="match status" value="1"/>
</dbReference>
<sequence>MANRHLSRSIAMQVLFEWDFNNHHNHSAVQIDDIINRNLREFAPGVEEKSFVGELVKGVLKERKKLDNIIEKTAPEWPLGQVAIIDRNVLRIGLYELIFGNPKQVPPRVAINEAIELAKTFGGETAGKFVNGVLGTVYREMGEPGKDDRKKEISLEELGGAVVYRKKGDDVFLAFVHDVFGYWTLSKGHLEKGEDTKAGTVREIKEEMGVNIEIQEELGVNEYVASHPEKGQVRKKVIYFLAKTEEENLILGASGGLDDARWFKPDELDGLNIYDDLKPIIVKAIKLLKS</sequence>
<keyword evidence="4 6" id="KW-0805">Transcription regulation</keyword>
<evidence type="ECO:0000256" key="5">
    <source>
        <dbReference type="ARBA" id="ARBA00023163"/>
    </source>
</evidence>
<dbReference type="GO" id="GO:0005829">
    <property type="term" value="C:cytosol"/>
    <property type="evidence" value="ECO:0007669"/>
    <property type="project" value="TreeGrafter"/>
</dbReference>
<dbReference type="GO" id="GO:0031564">
    <property type="term" value="P:transcription antitermination"/>
    <property type="evidence" value="ECO:0007669"/>
    <property type="project" value="UniProtKB-KW"/>
</dbReference>
<evidence type="ECO:0000313" key="8">
    <source>
        <dbReference type="EMBL" id="PJE73076.1"/>
    </source>
</evidence>
<dbReference type="GO" id="GO:0003723">
    <property type="term" value="F:RNA binding"/>
    <property type="evidence" value="ECO:0007669"/>
    <property type="project" value="UniProtKB-UniRule"/>
</dbReference>
<evidence type="ECO:0000256" key="1">
    <source>
        <dbReference type="ARBA" id="ARBA00005952"/>
    </source>
</evidence>
<organism evidence="8 9">
    <name type="scientific">Candidatus Tagabacteria bacterium CG10_big_fil_rev_8_21_14_0_10_40_13</name>
    <dbReference type="NCBI Taxonomy" id="1975022"/>
    <lineage>
        <taxon>Bacteria</taxon>
        <taxon>Candidatus Tagaibacteriota</taxon>
    </lineage>
</organism>